<evidence type="ECO:0000256" key="1">
    <source>
        <dbReference type="ARBA" id="ARBA00006962"/>
    </source>
</evidence>
<dbReference type="RefSeq" id="WP_132875330.1">
    <property type="nucleotide sequence ID" value="NZ_SLXQ01000001.1"/>
</dbReference>
<protein>
    <submittedName>
        <fullName evidence="6">UDP:flavonoid glycosyltransferase YjiC (YdhE family)</fullName>
    </submittedName>
</protein>
<dbReference type="AlphaFoldDB" id="A0A4R2R219"/>
<dbReference type="Pfam" id="PF06722">
    <property type="entry name" value="EryCIII-like_C"/>
    <property type="match status" value="1"/>
</dbReference>
<keyword evidence="3 6" id="KW-0808">Transferase</keyword>
<evidence type="ECO:0000256" key="2">
    <source>
        <dbReference type="ARBA" id="ARBA00022676"/>
    </source>
</evidence>
<dbReference type="Proteomes" id="UP000294911">
    <property type="component" value="Unassembled WGS sequence"/>
</dbReference>
<feature type="domain" description="Erythromycin biosynthesis protein CIII-like C-terminal" evidence="4">
    <location>
        <begin position="254"/>
        <end position="387"/>
    </location>
</feature>
<name>A0A4R2R219_9PSEU</name>
<evidence type="ECO:0000256" key="3">
    <source>
        <dbReference type="ARBA" id="ARBA00022679"/>
    </source>
</evidence>
<comment type="caution">
    <text evidence="6">The sequence shown here is derived from an EMBL/GenBank/DDBJ whole genome shotgun (WGS) entry which is preliminary data.</text>
</comment>
<gene>
    <name evidence="6" type="ORF">EV191_101716</name>
</gene>
<evidence type="ECO:0000313" key="7">
    <source>
        <dbReference type="Proteomes" id="UP000294911"/>
    </source>
</evidence>
<sequence>MRVLFTAWGWASHYFPLVPLAWATRAAGHEVCMASQPQLLPTMLESGLPARAVGQEADLTEIFQRLMAPLVKVHADPDATDEQRQALRTMPYRLFSEVAWSMADELIELARSWRPDLVIYEPTAYAGLLAASAIDVPAVRHIWGTDYFYYGRDAEQQVLPEYLFGRYGLPEIDGAGAITMDAYPPSMQLESDCSRWPVRFLPYNGSSAAPATLTEPPEGGRKRVCLTWGTIVSQIGDEMFALPDIAKALSAVPDVELVVLVTPAQRERLGELPDKVAVAVGAPLNLVLPNCSALVHQGGAGSVATALSCGVPQMIIPQIPDQLFAARSMAASGAGTFVPLAEAGPSSLGSAVDALLHDPSYRAAARRIAAEMAETPPPADAVAELTRLASGSPTETVGSKVCQ</sequence>
<dbReference type="PANTHER" id="PTHR48050:SF13">
    <property type="entry name" value="STEROL 3-BETA-GLUCOSYLTRANSFERASE UGT80A2"/>
    <property type="match status" value="1"/>
</dbReference>
<comment type="similarity">
    <text evidence="1">Belongs to the glycosyltransferase 28 family.</text>
</comment>
<dbReference type="InterPro" id="IPR048284">
    <property type="entry name" value="EryCIII-like_N"/>
</dbReference>
<keyword evidence="7" id="KW-1185">Reference proteome</keyword>
<dbReference type="GO" id="GO:0016758">
    <property type="term" value="F:hexosyltransferase activity"/>
    <property type="evidence" value="ECO:0007669"/>
    <property type="project" value="UniProtKB-ARBA"/>
</dbReference>
<dbReference type="EMBL" id="SLXQ01000001">
    <property type="protein sequence ID" value="TCP56770.1"/>
    <property type="molecule type" value="Genomic_DNA"/>
</dbReference>
<dbReference type="InterPro" id="IPR010610">
    <property type="entry name" value="EryCIII-like_C"/>
</dbReference>
<keyword evidence="2" id="KW-0328">Glycosyltransferase</keyword>
<dbReference type="Gene3D" id="3.40.50.2000">
    <property type="entry name" value="Glycogen Phosphorylase B"/>
    <property type="match status" value="2"/>
</dbReference>
<dbReference type="GO" id="GO:0017000">
    <property type="term" value="P:antibiotic biosynthetic process"/>
    <property type="evidence" value="ECO:0007669"/>
    <property type="project" value="UniProtKB-ARBA"/>
</dbReference>
<dbReference type="OrthoDB" id="5488434at2"/>
<evidence type="ECO:0000259" key="5">
    <source>
        <dbReference type="Pfam" id="PF21036"/>
    </source>
</evidence>
<dbReference type="Pfam" id="PF21036">
    <property type="entry name" value="EryCIII-like_N"/>
    <property type="match status" value="1"/>
</dbReference>
<dbReference type="CDD" id="cd03784">
    <property type="entry name" value="GT1_Gtf-like"/>
    <property type="match status" value="1"/>
</dbReference>
<dbReference type="PANTHER" id="PTHR48050">
    <property type="entry name" value="STEROL 3-BETA-GLUCOSYLTRANSFERASE"/>
    <property type="match status" value="1"/>
</dbReference>
<dbReference type="InterPro" id="IPR002213">
    <property type="entry name" value="UDP_glucos_trans"/>
</dbReference>
<evidence type="ECO:0000259" key="4">
    <source>
        <dbReference type="Pfam" id="PF06722"/>
    </source>
</evidence>
<feature type="domain" description="Erythromycin biosynthesis protein CIII-like N-terminal" evidence="5">
    <location>
        <begin position="22"/>
        <end position="229"/>
    </location>
</feature>
<dbReference type="GO" id="GO:0008194">
    <property type="term" value="F:UDP-glycosyltransferase activity"/>
    <property type="evidence" value="ECO:0007669"/>
    <property type="project" value="InterPro"/>
</dbReference>
<evidence type="ECO:0000313" key="6">
    <source>
        <dbReference type="EMBL" id="TCP56770.1"/>
    </source>
</evidence>
<dbReference type="SUPFAM" id="SSF53756">
    <property type="entry name" value="UDP-Glycosyltransferase/glycogen phosphorylase"/>
    <property type="match status" value="1"/>
</dbReference>
<dbReference type="InterPro" id="IPR050426">
    <property type="entry name" value="Glycosyltransferase_28"/>
</dbReference>
<reference evidence="6 7" key="1">
    <citation type="submission" date="2019-03" db="EMBL/GenBank/DDBJ databases">
        <title>Genomic Encyclopedia of Type Strains, Phase IV (KMG-IV): sequencing the most valuable type-strain genomes for metagenomic binning, comparative biology and taxonomic classification.</title>
        <authorList>
            <person name="Goeker M."/>
        </authorList>
    </citation>
    <scope>NUCLEOTIDE SEQUENCE [LARGE SCALE GENOMIC DNA]</scope>
    <source>
        <strain evidence="6 7">DSM 45765</strain>
    </source>
</reference>
<organism evidence="6 7">
    <name type="scientific">Tamaricihabitans halophyticus</name>
    <dbReference type="NCBI Taxonomy" id="1262583"/>
    <lineage>
        <taxon>Bacteria</taxon>
        <taxon>Bacillati</taxon>
        <taxon>Actinomycetota</taxon>
        <taxon>Actinomycetes</taxon>
        <taxon>Pseudonocardiales</taxon>
        <taxon>Pseudonocardiaceae</taxon>
        <taxon>Tamaricihabitans</taxon>
    </lineage>
</organism>
<accession>A0A4R2R219</accession>
<proteinExistence type="inferred from homology"/>